<accession>A0A2Z6SKM0</accession>
<organism evidence="1 2">
    <name type="scientific">Rhizophagus clarus</name>
    <dbReference type="NCBI Taxonomy" id="94130"/>
    <lineage>
        <taxon>Eukaryota</taxon>
        <taxon>Fungi</taxon>
        <taxon>Fungi incertae sedis</taxon>
        <taxon>Mucoromycota</taxon>
        <taxon>Glomeromycotina</taxon>
        <taxon>Glomeromycetes</taxon>
        <taxon>Glomerales</taxon>
        <taxon>Glomeraceae</taxon>
        <taxon>Rhizophagus</taxon>
    </lineage>
</organism>
<keyword evidence="2" id="KW-1185">Reference proteome</keyword>
<evidence type="ECO:0000313" key="2">
    <source>
        <dbReference type="Proteomes" id="UP000247702"/>
    </source>
</evidence>
<name>A0A2Z6SKM0_9GLOM</name>
<reference evidence="1 2" key="1">
    <citation type="submission" date="2017-11" db="EMBL/GenBank/DDBJ databases">
        <title>The genome of Rhizophagus clarus HR1 reveals common genetic basis of auxotrophy among arbuscular mycorrhizal fungi.</title>
        <authorList>
            <person name="Kobayashi Y."/>
        </authorList>
    </citation>
    <scope>NUCLEOTIDE SEQUENCE [LARGE SCALE GENOMIC DNA]</scope>
    <source>
        <strain evidence="1 2">HR1</strain>
    </source>
</reference>
<dbReference type="AlphaFoldDB" id="A0A2Z6SKM0"/>
<sequence>MFELFELFELVLLLISKIIFNVRWPLEILNPRKITQWPEIGYDYFDDTDNMEVRLIEGSCVEDSVEANNSIIVFYDIKGKIISFELFGVTELLLDFKPSFVLNPVYHEDSDILTINFVKLIPHVVKFQKTELKDIEVGLGNTGKIVSILFRNAFNNLAKPLTEKEKVIINIKMKEERERLDKLLMQKLCCECKCRMTNQKKN</sequence>
<proteinExistence type="predicted"/>
<evidence type="ECO:0000313" key="1">
    <source>
        <dbReference type="EMBL" id="GBC06869.1"/>
    </source>
</evidence>
<dbReference type="Proteomes" id="UP000247702">
    <property type="component" value="Unassembled WGS sequence"/>
</dbReference>
<gene>
    <name evidence="1" type="ORF">RclHR1_07100005</name>
</gene>
<dbReference type="InterPro" id="IPR019270">
    <property type="entry name" value="DUF2283"/>
</dbReference>
<dbReference type="EMBL" id="BEXD01004105">
    <property type="protein sequence ID" value="GBC06869.1"/>
    <property type="molecule type" value="Genomic_DNA"/>
</dbReference>
<dbReference type="Pfam" id="PF10049">
    <property type="entry name" value="DUF2283"/>
    <property type="match status" value="1"/>
</dbReference>
<comment type="caution">
    <text evidence="1">The sequence shown here is derived from an EMBL/GenBank/DDBJ whole genome shotgun (WGS) entry which is preliminary data.</text>
</comment>
<protein>
    <submittedName>
        <fullName evidence="1">Uncharacterized protein</fullName>
    </submittedName>
</protein>